<reference evidence="2" key="1">
    <citation type="submission" date="2021-01" db="EMBL/GenBank/DDBJ databases">
        <authorList>
            <person name="Corre E."/>
            <person name="Pelletier E."/>
            <person name="Niang G."/>
            <person name="Scheremetjew M."/>
            <person name="Finn R."/>
            <person name="Kale V."/>
            <person name="Holt S."/>
            <person name="Cochrane G."/>
            <person name="Meng A."/>
            <person name="Brown T."/>
            <person name="Cohen L."/>
        </authorList>
    </citation>
    <scope>NUCLEOTIDE SEQUENCE</scope>
    <source>
        <strain evidence="2">UIO037</strain>
    </source>
</reference>
<feature type="region of interest" description="Disordered" evidence="1">
    <location>
        <begin position="115"/>
        <end position="192"/>
    </location>
</feature>
<feature type="compositionally biased region" description="Low complexity" evidence="1">
    <location>
        <begin position="128"/>
        <end position="141"/>
    </location>
</feature>
<evidence type="ECO:0000313" key="2">
    <source>
        <dbReference type="EMBL" id="CAE2196949.1"/>
    </source>
</evidence>
<evidence type="ECO:0000256" key="1">
    <source>
        <dbReference type="SAM" id="MobiDB-lite"/>
    </source>
</evidence>
<feature type="region of interest" description="Disordered" evidence="1">
    <location>
        <begin position="261"/>
        <end position="285"/>
    </location>
</feature>
<feature type="compositionally biased region" description="Polar residues" evidence="1">
    <location>
        <begin position="181"/>
        <end position="191"/>
    </location>
</feature>
<dbReference type="EMBL" id="HBKO01004774">
    <property type="protein sequence ID" value="CAE2196949.1"/>
    <property type="molecule type" value="Transcribed_RNA"/>
</dbReference>
<sequence length="321" mass="34000">MLRMVLRQRVFNFDETASQIQRYILRVRTSGGMLPDEVSEPLYTRDACRMRWAELDRQLIATYAEYEAHISGGGDGGGAPPAAKSNNYLDTSVEAAEKKFFDAIQIGGTRAASATPVLGTPAPKEKAAAAAQQRQQQQSSAVKPPPAAQHQFPMFKPAAPPVVARPTSTPSAAVPERRNTAESAAQKQSGRQLAELQRMAVGDAQTKQTIVQPLTSLQTRVEGLQGLLDDPDVEASVKLAEVARIQKEMASLQQLATQMHGAGGATPTVPASPMADQAKGFLKPSGGVDLESALTGLDLDGLLSSLEAGQEAGGSLDDLDD</sequence>
<organism evidence="2">
    <name type="scientific">Prymnesium polylepis</name>
    <dbReference type="NCBI Taxonomy" id="72548"/>
    <lineage>
        <taxon>Eukaryota</taxon>
        <taxon>Haptista</taxon>
        <taxon>Haptophyta</taxon>
        <taxon>Prymnesiophyceae</taxon>
        <taxon>Prymnesiales</taxon>
        <taxon>Prymnesiaceae</taxon>
        <taxon>Prymnesium</taxon>
    </lineage>
</organism>
<dbReference type="AlphaFoldDB" id="A0A7S4HET9"/>
<protein>
    <submittedName>
        <fullName evidence="2">Uncharacterized protein</fullName>
    </submittedName>
</protein>
<gene>
    <name evidence="2" type="ORF">CPOL0286_LOCUS2303</name>
</gene>
<proteinExistence type="predicted"/>
<name>A0A7S4HET9_9EUKA</name>
<accession>A0A7S4HET9</accession>